<comment type="similarity">
    <text evidence="2 8">Belongs to the MLO family.</text>
</comment>
<dbReference type="PANTHER" id="PTHR31942:SF89">
    <property type="entry name" value="MLO-LIKE PROTEIN 3"/>
    <property type="match status" value="1"/>
</dbReference>
<dbReference type="PANTHER" id="PTHR31942">
    <property type="entry name" value="MLO-LIKE PROTEIN 1"/>
    <property type="match status" value="1"/>
</dbReference>
<comment type="subcellular location">
    <subcellularLocation>
        <location evidence="1 8">Membrane</location>
        <topology evidence="1 8">Multi-pass membrane protein</topology>
    </subcellularLocation>
</comment>
<feature type="transmembrane region" description="Helical" evidence="10">
    <location>
        <begin position="218"/>
        <end position="239"/>
    </location>
</feature>
<evidence type="ECO:0000256" key="2">
    <source>
        <dbReference type="ARBA" id="ARBA00006574"/>
    </source>
</evidence>
<feature type="transmembrane region" description="Helical" evidence="10">
    <location>
        <begin position="341"/>
        <end position="360"/>
    </location>
</feature>
<evidence type="ECO:0000256" key="5">
    <source>
        <dbReference type="ARBA" id="ARBA00022989"/>
    </source>
</evidence>
<feature type="compositionally biased region" description="Low complexity" evidence="9">
    <location>
        <begin position="526"/>
        <end position="535"/>
    </location>
</feature>
<dbReference type="AlphaFoldDB" id="A0A834YXH9"/>
<dbReference type="Pfam" id="PF03094">
    <property type="entry name" value="Mlo"/>
    <property type="match status" value="1"/>
</dbReference>
<dbReference type="GO" id="GO:0016020">
    <property type="term" value="C:membrane"/>
    <property type="evidence" value="ECO:0007669"/>
    <property type="project" value="UniProtKB-SubCell"/>
</dbReference>
<dbReference type="GO" id="GO:0006952">
    <property type="term" value="P:defense response"/>
    <property type="evidence" value="ECO:0007669"/>
    <property type="project" value="UniProtKB-KW"/>
</dbReference>
<feature type="transmembrane region" description="Helical" evidence="10">
    <location>
        <begin position="425"/>
        <end position="448"/>
    </location>
</feature>
<dbReference type="GO" id="GO:0005516">
    <property type="term" value="F:calmodulin binding"/>
    <property type="evidence" value="ECO:0007669"/>
    <property type="project" value="UniProtKB-KW"/>
</dbReference>
<keyword evidence="6 8" id="KW-0472">Membrane</keyword>
<keyword evidence="4 8" id="KW-0611">Plant defense</keyword>
<feature type="region of interest" description="Disordered" evidence="9">
    <location>
        <begin position="520"/>
        <end position="564"/>
    </location>
</feature>
<feature type="transmembrane region" description="Helical" evidence="10">
    <location>
        <begin position="366"/>
        <end position="384"/>
    </location>
</feature>
<dbReference type="OrthoDB" id="1388414at2759"/>
<evidence type="ECO:0000313" key="12">
    <source>
        <dbReference type="Proteomes" id="UP000655225"/>
    </source>
</evidence>
<dbReference type="InterPro" id="IPR004326">
    <property type="entry name" value="Mlo"/>
</dbReference>
<dbReference type="EMBL" id="JABCRI010000011">
    <property type="protein sequence ID" value="KAF8397659.1"/>
    <property type="molecule type" value="Genomic_DNA"/>
</dbReference>
<evidence type="ECO:0000256" key="6">
    <source>
        <dbReference type="ARBA" id="ARBA00023136"/>
    </source>
</evidence>
<keyword evidence="8" id="KW-0112">Calmodulin-binding</keyword>
<protein>
    <recommendedName>
        <fullName evidence="8">MLO-like protein</fullName>
    </recommendedName>
</protein>
<dbReference type="Proteomes" id="UP000655225">
    <property type="component" value="Unassembled WGS sequence"/>
</dbReference>
<feature type="compositionally biased region" description="Polar residues" evidence="9">
    <location>
        <begin position="550"/>
        <end position="561"/>
    </location>
</feature>
<evidence type="ECO:0000313" key="11">
    <source>
        <dbReference type="EMBL" id="KAF8397659.1"/>
    </source>
</evidence>
<keyword evidence="3 8" id="KW-0812">Transmembrane</keyword>
<keyword evidence="12" id="KW-1185">Reference proteome</keyword>
<evidence type="ECO:0000256" key="8">
    <source>
        <dbReference type="RuleBase" id="RU280816"/>
    </source>
</evidence>
<organism evidence="11 12">
    <name type="scientific">Tetracentron sinense</name>
    <name type="common">Spur-leaf</name>
    <dbReference type="NCBI Taxonomy" id="13715"/>
    <lineage>
        <taxon>Eukaryota</taxon>
        <taxon>Viridiplantae</taxon>
        <taxon>Streptophyta</taxon>
        <taxon>Embryophyta</taxon>
        <taxon>Tracheophyta</taxon>
        <taxon>Spermatophyta</taxon>
        <taxon>Magnoliopsida</taxon>
        <taxon>Trochodendrales</taxon>
        <taxon>Trochodendraceae</taxon>
        <taxon>Tetracentron</taxon>
    </lineage>
</organism>
<proteinExistence type="inferred from homology"/>
<evidence type="ECO:0000256" key="3">
    <source>
        <dbReference type="ARBA" id="ARBA00022692"/>
    </source>
</evidence>
<dbReference type="OMA" id="WHARAKK"/>
<comment type="domain">
    <text evidence="8">The C-terminus contains a calmodulin-binding domain, which binds calmodulin in a calcium-dependent fashion.</text>
</comment>
<gene>
    <name evidence="8" type="primary">MLO</name>
    <name evidence="11" type="ORF">HHK36_016579</name>
</gene>
<evidence type="ECO:0000256" key="1">
    <source>
        <dbReference type="ARBA" id="ARBA00004141"/>
    </source>
</evidence>
<name>A0A834YXH9_TETSI</name>
<evidence type="ECO:0000256" key="9">
    <source>
        <dbReference type="SAM" id="MobiDB-lite"/>
    </source>
</evidence>
<feature type="transmembrane region" description="Helical" evidence="10">
    <location>
        <begin position="468"/>
        <end position="489"/>
    </location>
</feature>
<evidence type="ECO:0000256" key="4">
    <source>
        <dbReference type="ARBA" id="ARBA00022821"/>
    </source>
</evidence>
<feature type="transmembrane region" description="Helical" evidence="10">
    <location>
        <begin position="68"/>
        <end position="91"/>
    </location>
</feature>
<comment type="function">
    <text evidence="8">May be involved in modulation of pathogen defense and leaf cell death.</text>
</comment>
<keyword evidence="7 8" id="KW-0568">Pathogenesis-related protein</keyword>
<evidence type="ECO:0000256" key="7">
    <source>
        <dbReference type="ARBA" id="ARBA00023265"/>
    </source>
</evidence>
<reference evidence="11 12" key="1">
    <citation type="submission" date="2020-04" db="EMBL/GenBank/DDBJ databases">
        <title>Plant Genome Project.</title>
        <authorList>
            <person name="Zhang R.-G."/>
        </authorList>
    </citation>
    <scope>NUCLEOTIDE SEQUENCE [LARGE SCALE GENOMIC DNA]</scope>
    <source>
        <strain evidence="11">YNK0</strain>
        <tissue evidence="11">Leaf</tissue>
    </source>
</reference>
<evidence type="ECO:0000256" key="10">
    <source>
        <dbReference type="SAM" id="Phobius"/>
    </source>
</evidence>
<accession>A0A834YXH9</accession>
<sequence>MHRSRNARPSTLNSLVKEETREHFLSFSIHYKVCLLSDAESFLRRIQSEKMAVGTTATTRSLQETPTWALATVCFVFIAISIVLEHSIHLLSNWLKKHQKTALMDAVEKLKSELMLLGFISLLLAVTQRSISKICIPTKVADTMLPCHKLPLSKSGKVEVYEHLKTETVRKLFSIDGIYENRPWQPHRLLATDTSYATDHCSSKGMVSLVAQTGIHQLHIFIFVLAVMQIAYSALTMVLGRAKMKRWKHWEKETQTTEYQIATDPNRFRITRQTTFGRRHMSSFTDTTVHLWIKCFFRQFFNSVAKVDYLTLRHGFISAHLSTNKAFNFQKYIKRCLEDDFKAVVGISPIMWFIVVVFLLVDVHGWHVYVWVSFFSLAMLLVLGTKLEVIVARMALQLRDQNSVIKGAPVVEPNDKLFWFGHPKFVLTLLHFTLFMNAFELAFFIWVTLQFGLKSCYHERIEIIITRVVLAVTVQVICSYITLPLYALVTQMGSQFKTAVLEEQTLKFIKRWHAGVRKKQMKLKESSQSNHSSSSGVRDTRKTSPAEIPSSLSQDPENFSFPTRGEITEEHPEIIIEEPSPASVQYSTGQLELPVMRKGHI</sequence>
<comment type="caution">
    <text evidence="11">The sequence shown here is derived from an EMBL/GenBank/DDBJ whole genome shotgun (WGS) entry which is preliminary data.</text>
</comment>
<keyword evidence="5 8" id="KW-1133">Transmembrane helix</keyword>